<dbReference type="InterPro" id="IPR040921">
    <property type="entry name" value="Peptidase_S66C"/>
</dbReference>
<evidence type="ECO:0000256" key="1">
    <source>
        <dbReference type="ARBA" id="ARBA00010233"/>
    </source>
</evidence>
<dbReference type="PANTHER" id="PTHR30237">
    <property type="entry name" value="MURAMOYLTETRAPEPTIDE CARBOXYPEPTIDASE"/>
    <property type="match status" value="1"/>
</dbReference>
<dbReference type="PIRSF" id="PIRSF028757">
    <property type="entry name" value="LD-carboxypeptidase"/>
    <property type="match status" value="1"/>
</dbReference>
<dbReference type="InterPro" id="IPR003507">
    <property type="entry name" value="S66_fam"/>
</dbReference>
<evidence type="ECO:0000259" key="3">
    <source>
        <dbReference type="Pfam" id="PF02016"/>
    </source>
</evidence>
<keyword evidence="2" id="KW-0378">Hydrolase</keyword>
<dbReference type="Pfam" id="PF02016">
    <property type="entry name" value="Peptidase_S66"/>
    <property type="match status" value="1"/>
</dbReference>
<protein>
    <submittedName>
        <fullName evidence="5">LD-carboxypeptidase</fullName>
    </submittedName>
</protein>
<dbReference type="Pfam" id="PF17676">
    <property type="entry name" value="Peptidase_S66C"/>
    <property type="match status" value="1"/>
</dbReference>
<dbReference type="PANTHER" id="PTHR30237:SF6">
    <property type="entry name" value="CARBOXYPEPTIDASE YOCD-RELATED"/>
    <property type="match status" value="1"/>
</dbReference>
<dbReference type="Gene3D" id="3.40.50.10740">
    <property type="entry name" value="Class I glutamine amidotransferase-like"/>
    <property type="match status" value="1"/>
</dbReference>
<dbReference type="InterPro" id="IPR027461">
    <property type="entry name" value="Carboxypeptidase_A_C_sf"/>
</dbReference>
<dbReference type="InterPro" id="IPR027478">
    <property type="entry name" value="LdcA_N"/>
</dbReference>
<gene>
    <name evidence="5" type="ORF">GCM10008905_29710</name>
</gene>
<dbReference type="RefSeq" id="WP_343770931.1">
    <property type="nucleotide sequence ID" value="NZ_BAAACF010000006.1"/>
</dbReference>
<sequence>MIANKLKSGDEIRVISPSRSLGIIDVKQREIAIDALGRLGLKVTFSKNAENMDEFSSSSIEDRIEDLHEAFGDSHVKGILTTIGGYNSNQLLKYIDYKLIEDNPKIFCGFSDITALQNAIYKKTGLVTYSGPHFSTFGMIKGNEYTEEYFKKCLMNEEEFEVKNSPYWSDDEWYLDQENRMFIEDEGVLIINKGVAKGKILGGNLCTFNLLQGTEFMPDLSDSILFIEDDFLSTGENFDRDLQSLIHQPNFHRVKGVLIGRFQKESKVSDEMLIKIIKTKKELNNIPVIANLNFGHTNPRFTFPIGGQVEILGSDKFILKITQH</sequence>
<evidence type="ECO:0000313" key="6">
    <source>
        <dbReference type="Proteomes" id="UP001500339"/>
    </source>
</evidence>
<proteinExistence type="inferred from homology"/>
<organism evidence="5 6">
    <name type="scientific">Clostridium malenominatum</name>
    <dbReference type="NCBI Taxonomy" id="1539"/>
    <lineage>
        <taxon>Bacteria</taxon>
        <taxon>Bacillati</taxon>
        <taxon>Bacillota</taxon>
        <taxon>Clostridia</taxon>
        <taxon>Eubacteriales</taxon>
        <taxon>Clostridiaceae</taxon>
        <taxon>Clostridium</taxon>
    </lineage>
</organism>
<dbReference type="CDD" id="cd07062">
    <property type="entry name" value="Peptidase_S66_mccF_like"/>
    <property type="match status" value="1"/>
</dbReference>
<dbReference type="SUPFAM" id="SSF52317">
    <property type="entry name" value="Class I glutamine amidotransferase-like"/>
    <property type="match status" value="1"/>
</dbReference>
<comment type="caution">
    <text evidence="5">The sequence shown here is derived from an EMBL/GenBank/DDBJ whole genome shotgun (WGS) entry which is preliminary data.</text>
</comment>
<evidence type="ECO:0000259" key="4">
    <source>
        <dbReference type="Pfam" id="PF17676"/>
    </source>
</evidence>
<feature type="domain" description="LD-carboxypeptidase N-terminal" evidence="3">
    <location>
        <begin position="12"/>
        <end position="131"/>
    </location>
</feature>
<dbReference type="SUPFAM" id="SSF141986">
    <property type="entry name" value="LD-carboxypeptidase A C-terminal domain-like"/>
    <property type="match status" value="1"/>
</dbReference>
<feature type="domain" description="LD-carboxypeptidase C-terminal" evidence="4">
    <location>
        <begin position="197"/>
        <end position="311"/>
    </location>
</feature>
<dbReference type="Proteomes" id="UP001500339">
    <property type="component" value="Unassembled WGS sequence"/>
</dbReference>
<evidence type="ECO:0000256" key="2">
    <source>
        <dbReference type="ARBA" id="ARBA00022801"/>
    </source>
</evidence>
<dbReference type="InterPro" id="IPR029062">
    <property type="entry name" value="Class_I_gatase-like"/>
</dbReference>
<accession>A0ABN1J5U4</accession>
<dbReference type="Gene3D" id="3.50.30.60">
    <property type="entry name" value="LD-carboxypeptidase A C-terminal domain-like"/>
    <property type="match status" value="1"/>
</dbReference>
<name>A0ABN1J5U4_9CLOT</name>
<comment type="similarity">
    <text evidence="1">Belongs to the peptidase S66 family.</text>
</comment>
<reference evidence="5 6" key="1">
    <citation type="journal article" date="2019" name="Int. J. Syst. Evol. Microbiol.">
        <title>The Global Catalogue of Microorganisms (GCM) 10K type strain sequencing project: providing services to taxonomists for standard genome sequencing and annotation.</title>
        <authorList>
            <consortium name="The Broad Institute Genomics Platform"/>
            <consortium name="The Broad Institute Genome Sequencing Center for Infectious Disease"/>
            <person name="Wu L."/>
            <person name="Ma J."/>
        </authorList>
    </citation>
    <scope>NUCLEOTIDE SEQUENCE [LARGE SCALE GENOMIC DNA]</scope>
    <source>
        <strain evidence="5 6">JCM 1405</strain>
    </source>
</reference>
<keyword evidence="6" id="KW-1185">Reference proteome</keyword>
<evidence type="ECO:0000313" key="5">
    <source>
        <dbReference type="EMBL" id="GAA0729574.1"/>
    </source>
</evidence>
<dbReference type="InterPro" id="IPR040449">
    <property type="entry name" value="Peptidase_S66_N"/>
</dbReference>
<dbReference type="EMBL" id="BAAACF010000006">
    <property type="protein sequence ID" value="GAA0729574.1"/>
    <property type="molecule type" value="Genomic_DNA"/>
</dbReference>